<reference evidence="2" key="1">
    <citation type="journal article" date="2020" name="Stud. Mycol.">
        <title>101 Dothideomycetes genomes: a test case for predicting lifestyles and emergence of pathogens.</title>
        <authorList>
            <person name="Haridas S."/>
            <person name="Albert R."/>
            <person name="Binder M."/>
            <person name="Bloem J."/>
            <person name="Labutti K."/>
            <person name="Salamov A."/>
            <person name="Andreopoulos B."/>
            <person name="Baker S."/>
            <person name="Barry K."/>
            <person name="Bills G."/>
            <person name="Bluhm B."/>
            <person name="Cannon C."/>
            <person name="Castanera R."/>
            <person name="Culley D."/>
            <person name="Daum C."/>
            <person name="Ezra D."/>
            <person name="Gonzalez J."/>
            <person name="Henrissat B."/>
            <person name="Kuo A."/>
            <person name="Liang C."/>
            <person name="Lipzen A."/>
            <person name="Lutzoni F."/>
            <person name="Magnuson J."/>
            <person name="Mondo S."/>
            <person name="Nolan M."/>
            <person name="Ohm R."/>
            <person name="Pangilinan J."/>
            <person name="Park H.-J."/>
            <person name="Ramirez L."/>
            <person name="Alfaro M."/>
            <person name="Sun H."/>
            <person name="Tritt A."/>
            <person name="Yoshinaga Y."/>
            <person name="Zwiers L.-H."/>
            <person name="Turgeon B."/>
            <person name="Goodwin S."/>
            <person name="Spatafora J."/>
            <person name="Crous P."/>
            <person name="Grigoriev I."/>
        </authorList>
    </citation>
    <scope>NUCLEOTIDE SEQUENCE</scope>
    <source>
        <strain evidence="2">ATCC 36951</strain>
    </source>
</reference>
<gene>
    <name evidence="2" type="ORF">M409DRAFT_21488</name>
</gene>
<feature type="compositionally biased region" description="Polar residues" evidence="1">
    <location>
        <begin position="1019"/>
        <end position="1032"/>
    </location>
</feature>
<feature type="compositionally biased region" description="Pro residues" evidence="1">
    <location>
        <begin position="623"/>
        <end position="633"/>
    </location>
</feature>
<feature type="compositionally biased region" description="Polar residues" evidence="1">
    <location>
        <begin position="67"/>
        <end position="79"/>
    </location>
</feature>
<protein>
    <submittedName>
        <fullName evidence="2">Uncharacterized protein</fullName>
    </submittedName>
</protein>
<feature type="compositionally biased region" description="Basic and acidic residues" evidence="1">
    <location>
        <begin position="158"/>
        <end position="172"/>
    </location>
</feature>
<feature type="region of interest" description="Disordered" evidence="1">
    <location>
        <begin position="732"/>
        <end position="888"/>
    </location>
</feature>
<dbReference type="Proteomes" id="UP000799537">
    <property type="component" value="Unassembled WGS sequence"/>
</dbReference>
<feature type="region of interest" description="Disordered" evidence="1">
    <location>
        <begin position="261"/>
        <end position="300"/>
    </location>
</feature>
<feature type="compositionally biased region" description="Acidic residues" evidence="1">
    <location>
        <begin position="173"/>
        <end position="188"/>
    </location>
</feature>
<feature type="compositionally biased region" description="Polar residues" evidence="1">
    <location>
        <begin position="1229"/>
        <end position="1239"/>
    </location>
</feature>
<feature type="compositionally biased region" description="Basic and acidic residues" evidence="1">
    <location>
        <begin position="275"/>
        <end position="285"/>
    </location>
</feature>
<evidence type="ECO:0000313" key="2">
    <source>
        <dbReference type="EMBL" id="KAF2168042.1"/>
    </source>
</evidence>
<feature type="compositionally biased region" description="Basic and acidic residues" evidence="1">
    <location>
        <begin position="765"/>
        <end position="777"/>
    </location>
</feature>
<dbReference type="GeneID" id="54559152"/>
<feature type="region of interest" description="Disordered" evidence="1">
    <location>
        <begin position="958"/>
        <end position="1304"/>
    </location>
</feature>
<feature type="compositionally biased region" description="Basic and acidic residues" evidence="1">
    <location>
        <begin position="672"/>
        <end position="682"/>
    </location>
</feature>
<feature type="compositionally biased region" description="Basic residues" evidence="1">
    <location>
        <begin position="1294"/>
        <end position="1304"/>
    </location>
</feature>
<feature type="compositionally biased region" description="Polar residues" evidence="1">
    <location>
        <begin position="195"/>
        <end position="218"/>
    </location>
</feature>
<dbReference type="RefSeq" id="XP_033668931.1">
    <property type="nucleotide sequence ID" value="XM_033805880.1"/>
</dbReference>
<feature type="compositionally biased region" description="Low complexity" evidence="1">
    <location>
        <begin position="1111"/>
        <end position="1122"/>
    </location>
</feature>
<feature type="compositionally biased region" description="Basic and acidic residues" evidence="1">
    <location>
        <begin position="692"/>
        <end position="703"/>
    </location>
</feature>
<feature type="compositionally biased region" description="Low complexity" evidence="1">
    <location>
        <begin position="113"/>
        <end position="126"/>
    </location>
</feature>
<organism evidence="2 3">
    <name type="scientific">Zasmidium cellare ATCC 36951</name>
    <dbReference type="NCBI Taxonomy" id="1080233"/>
    <lineage>
        <taxon>Eukaryota</taxon>
        <taxon>Fungi</taxon>
        <taxon>Dikarya</taxon>
        <taxon>Ascomycota</taxon>
        <taxon>Pezizomycotina</taxon>
        <taxon>Dothideomycetes</taxon>
        <taxon>Dothideomycetidae</taxon>
        <taxon>Mycosphaerellales</taxon>
        <taxon>Mycosphaerellaceae</taxon>
        <taxon>Zasmidium</taxon>
    </lineage>
</organism>
<sequence>MSPRTAAAIAARTRRTPHGKGRFDPSEPLHMTTRHAARNGKTNGTPSPNGSVDDDDSFRGSFDEINVMSSQSLGSPNSTKGRRMSLTSANGASAANSSFESKSFIDQIREYNQQKPLSPVLQSPSPSRKRKRSTPTPPESLNGVDNSLANSVAEMMEQDPRDFVEVVHPDDLSDREESDGSVESEEQFAGDFLGATQSTENTPAATPLGSQAVSPVSEESNPDAYFLTKLVSVAKAEVMKPVEPDDVDDVEVEDAEELVEADEVDDVEGADDGDDQVREVIDGQPRRRLAGRRRAEHHDPKVEATMRRQLQLKSTFRAIARALKPVLAEIAQKTVENLEEEPHLHEQVVEYRGTEEEEGIQQLLDDALARRKAQLEAQFRWNKLNLQKTLQGEDKVRRSRCELQIADLRDLQFDRLEHDLLTVARNAQKTSGDIGHETDDESDDVVLRPHATDYRYKRTGTLDSKYDSRSRLTLESERAIADLQTRFDMFKMLKAVRPEDKPGGMRFFATMDNTAREAAEARRESVMNMKMLAEAAAEKERIDQTPVMPVVPNEQAIGLQVLGDVAGQFGKAAGPPATPPPPPRMTPPPTQMPPPPQSNRLPVSFEGLAHDMSPRATTFSDRPGPPPASPLHPSPARERAPSQSPRKEPMILSPMFQADRGKTLPPFNMQPRDAEHELRHESLPPPPPPVHQTRDVFGRDRSHRDIFGREIMNPEGGELPHLGAQLKDEPTWNQYHGSLNVDRSPKPPSQPDRSIHEFSQGGPLRIERVETTEPERQHLRHLSNDRPFMVEPALSGPFHTKQRSLDRPADLASMRPRQQETRGAPSYTSPRMAPMLGRAPFQETRGPVHQGSFLLDPALGGPPPHEGREPTRRPSPPLETALNQPRFVDERIPSYYEPSMIDPALSRPPIREESGSRHLESLLIDPALRRAPQPLLRGTINQDSSMIDPALTRPLLQEEYRPLSHASPPLQPAQAKAPHPWEAPSSPGAADSRERSEPSPLLAPRDMVVDELSRKPRSRASSTMSQSTTTEASPDVSVAGEPTKRRSSGKPVYSMKASKGDRKGNTRRIWKEHHPSSSRKSQNSKPEIHRFRLNSVESTPTAPWSNPSNKTTTRTPSDPFTTQPSYGGPPNIAHAQSGHPLPPPPPGTYSYAHPYDHAPSMQHRNSFPQPESPWLPSQQPPQSPLHAVPPSTQPPPAPPAQSQPQPQPGGGPPPDQWPSPSVFAPTLFRPSQQTPRNNSQPAQPPPLAPATPDVHRTLASGGPTTNHLPAFAQQQRNQEANPRRRAHSEIQGHSFKHWAPRNVK</sequence>
<dbReference type="EMBL" id="ML993591">
    <property type="protein sequence ID" value="KAF2168042.1"/>
    <property type="molecule type" value="Genomic_DNA"/>
</dbReference>
<feature type="compositionally biased region" description="Pro residues" evidence="1">
    <location>
        <begin position="1170"/>
        <end position="1183"/>
    </location>
</feature>
<proteinExistence type="predicted"/>
<evidence type="ECO:0000256" key="1">
    <source>
        <dbReference type="SAM" id="MobiDB-lite"/>
    </source>
</evidence>
<keyword evidence="3" id="KW-1185">Reference proteome</keyword>
<feature type="compositionally biased region" description="Basic and acidic residues" evidence="1">
    <location>
        <begin position="635"/>
        <end position="649"/>
    </location>
</feature>
<feature type="compositionally biased region" description="Basic residues" evidence="1">
    <location>
        <begin position="286"/>
        <end position="295"/>
    </location>
</feature>
<feature type="region of interest" description="Disordered" evidence="1">
    <location>
        <begin position="1"/>
        <end position="218"/>
    </location>
</feature>
<feature type="compositionally biased region" description="Low complexity" evidence="1">
    <location>
        <begin position="1"/>
        <end position="11"/>
    </location>
</feature>
<feature type="compositionally biased region" description="Low complexity" evidence="1">
    <location>
        <begin position="88"/>
        <end position="98"/>
    </location>
</feature>
<feature type="compositionally biased region" description="Polar residues" evidence="1">
    <location>
        <begin position="1262"/>
        <end position="1280"/>
    </location>
</feature>
<name>A0A6A6CQE3_ZASCE</name>
<feature type="compositionally biased region" description="Polar residues" evidence="1">
    <location>
        <begin position="40"/>
        <end position="50"/>
    </location>
</feature>
<feature type="compositionally biased region" description="Acidic residues" evidence="1">
    <location>
        <begin position="261"/>
        <end position="274"/>
    </location>
</feature>
<dbReference type="OrthoDB" id="4188028at2759"/>
<feature type="compositionally biased region" description="Pro residues" evidence="1">
    <location>
        <begin position="576"/>
        <end position="597"/>
    </location>
</feature>
<accession>A0A6A6CQE3</accession>
<feature type="compositionally biased region" description="Pro residues" evidence="1">
    <location>
        <begin position="1191"/>
        <end position="1217"/>
    </location>
</feature>
<feature type="region of interest" description="Disordered" evidence="1">
    <location>
        <begin position="568"/>
        <end position="703"/>
    </location>
</feature>
<feature type="compositionally biased region" description="Polar residues" evidence="1">
    <location>
        <begin position="1095"/>
        <end position="1110"/>
    </location>
</feature>
<evidence type="ECO:0000313" key="3">
    <source>
        <dbReference type="Proteomes" id="UP000799537"/>
    </source>
</evidence>